<evidence type="ECO:0000256" key="6">
    <source>
        <dbReference type="ARBA" id="ARBA00022840"/>
    </source>
</evidence>
<evidence type="ECO:0000259" key="9">
    <source>
        <dbReference type="PROSITE" id="PS50893"/>
    </source>
</evidence>
<dbReference type="InterPro" id="IPR027417">
    <property type="entry name" value="P-loop_NTPase"/>
</dbReference>
<dbReference type="InterPro" id="IPR015856">
    <property type="entry name" value="ABC_transpr_CbiO/EcfA_su"/>
</dbReference>
<proteinExistence type="inferred from homology"/>
<keyword evidence="11" id="KW-1185">Reference proteome</keyword>
<comment type="subcellular location">
    <subcellularLocation>
        <location evidence="1">Cell membrane</location>
    </subcellularLocation>
</comment>
<protein>
    <submittedName>
        <fullName evidence="10">Cobalt ABC transporter ATP-binding protein</fullName>
    </submittedName>
</protein>
<organism evidence="10 11">
    <name type="scientific">Prauserella muralis</name>
    <dbReference type="NCBI Taxonomy" id="588067"/>
    <lineage>
        <taxon>Bacteria</taxon>
        <taxon>Bacillati</taxon>
        <taxon>Actinomycetota</taxon>
        <taxon>Actinomycetes</taxon>
        <taxon>Pseudonocardiales</taxon>
        <taxon>Pseudonocardiaceae</taxon>
        <taxon>Prauserella</taxon>
    </lineage>
</organism>
<sequence>MTPALLVKDLDYSYPDGHRALGGIDLRVEPGERVAVLGPNGAGKTTLVLHLNGVLSGGGGHVEVAGLAVRRRSLPEIRRRVGVVFQDPDDQLFMPTVAEDVAFGPRNFGVPEAELDQRVARALEAVGMAAHADRSPMHLSFGQRRRAALATVLACDPEILVLDEPSSNLEPVARRELAELLLSLGRTMLMVTHDLPFALQLCPRSVLVDDGVVVADGPTRELLADAGLLAAHRLELPWGFRLD</sequence>
<gene>
    <name evidence="10" type="ORF">BAY60_32685</name>
</gene>
<dbReference type="Pfam" id="PF00005">
    <property type="entry name" value="ABC_tran"/>
    <property type="match status" value="1"/>
</dbReference>
<evidence type="ECO:0000256" key="5">
    <source>
        <dbReference type="ARBA" id="ARBA00022741"/>
    </source>
</evidence>
<feature type="domain" description="ABC transporter" evidence="9">
    <location>
        <begin position="5"/>
        <end position="235"/>
    </location>
</feature>
<dbReference type="CDD" id="cd03225">
    <property type="entry name" value="ABC_cobalt_CbiO_domain1"/>
    <property type="match status" value="1"/>
</dbReference>
<dbReference type="Proteomes" id="UP000249915">
    <property type="component" value="Unassembled WGS sequence"/>
</dbReference>
<keyword evidence="5" id="KW-0547">Nucleotide-binding</keyword>
<comment type="similarity">
    <text evidence="2">Belongs to the ABC transporter superfamily.</text>
</comment>
<dbReference type="SUPFAM" id="SSF52540">
    <property type="entry name" value="P-loop containing nucleoside triphosphate hydrolases"/>
    <property type="match status" value="1"/>
</dbReference>
<dbReference type="InterPro" id="IPR003593">
    <property type="entry name" value="AAA+_ATPase"/>
</dbReference>
<dbReference type="PANTHER" id="PTHR43553">
    <property type="entry name" value="HEAVY METAL TRANSPORTER"/>
    <property type="match status" value="1"/>
</dbReference>
<evidence type="ECO:0000256" key="2">
    <source>
        <dbReference type="ARBA" id="ARBA00005417"/>
    </source>
</evidence>
<keyword evidence="7" id="KW-1278">Translocase</keyword>
<reference evidence="10 11" key="1">
    <citation type="submission" date="2016-07" db="EMBL/GenBank/DDBJ databases">
        <title>Draft genome sequence of Prauserella muralis DSM 45305, isolated from a mould-covered wall in an indoor environment.</title>
        <authorList>
            <person name="Ruckert C."/>
            <person name="Albersmeier A."/>
            <person name="Jiang C.-L."/>
            <person name="Jiang Y."/>
            <person name="Kalinowski J."/>
            <person name="Schneider O."/>
            <person name="Winkler A."/>
            <person name="Zotchev S.B."/>
        </authorList>
    </citation>
    <scope>NUCLEOTIDE SEQUENCE [LARGE SCALE GENOMIC DNA]</scope>
    <source>
        <strain evidence="10 11">DSM 45305</strain>
    </source>
</reference>
<dbReference type="GO" id="GO:0043190">
    <property type="term" value="C:ATP-binding cassette (ABC) transporter complex"/>
    <property type="evidence" value="ECO:0007669"/>
    <property type="project" value="TreeGrafter"/>
</dbReference>
<dbReference type="OrthoDB" id="9806471at2"/>
<dbReference type="SMART" id="SM00382">
    <property type="entry name" value="AAA"/>
    <property type="match status" value="1"/>
</dbReference>
<dbReference type="InterPro" id="IPR050095">
    <property type="entry name" value="ECF_ABC_transporter_ATP-bd"/>
</dbReference>
<dbReference type="PROSITE" id="PS00211">
    <property type="entry name" value="ABC_TRANSPORTER_1"/>
    <property type="match status" value="1"/>
</dbReference>
<comment type="caution">
    <text evidence="10">The sequence shown here is derived from an EMBL/GenBank/DDBJ whole genome shotgun (WGS) entry which is preliminary data.</text>
</comment>
<keyword evidence="8" id="KW-0472">Membrane</keyword>
<evidence type="ECO:0000313" key="11">
    <source>
        <dbReference type="Proteomes" id="UP000249915"/>
    </source>
</evidence>
<dbReference type="InterPro" id="IPR003439">
    <property type="entry name" value="ABC_transporter-like_ATP-bd"/>
</dbReference>
<keyword evidence="6 10" id="KW-0067">ATP-binding</keyword>
<dbReference type="GO" id="GO:0005524">
    <property type="term" value="F:ATP binding"/>
    <property type="evidence" value="ECO:0007669"/>
    <property type="project" value="UniProtKB-KW"/>
</dbReference>
<dbReference type="GO" id="GO:0016887">
    <property type="term" value="F:ATP hydrolysis activity"/>
    <property type="evidence" value="ECO:0007669"/>
    <property type="project" value="InterPro"/>
</dbReference>
<keyword evidence="4" id="KW-1003">Cell membrane</keyword>
<dbReference type="FunFam" id="3.40.50.300:FF:000224">
    <property type="entry name" value="Energy-coupling factor transporter ATP-binding protein EcfA"/>
    <property type="match status" value="1"/>
</dbReference>
<evidence type="ECO:0000256" key="8">
    <source>
        <dbReference type="ARBA" id="ARBA00023136"/>
    </source>
</evidence>
<evidence type="ECO:0000256" key="1">
    <source>
        <dbReference type="ARBA" id="ARBA00004236"/>
    </source>
</evidence>
<evidence type="ECO:0000313" key="10">
    <source>
        <dbReference type="EMBL" id="PXY19741.1"/>
    </source>
</evidence>
<evidence type="ECO:0000256" key="7">
    <source>
        <dbReference type="ARBA" id="ARBA00022967"/>
    </source>
</evidence>
<dbReference type="InterPro" id="IPR017871">
    <property type="entry name" value="ABC_transporter-like_CS"/>
</dbReference>
<dbReference type="GO" id="GO:0042626">
    <property type="term" value="F:ATPase-coupled transmembrane transporter activity"/>
    <property type="evidence" value="ECO:0007669"/>
    <property type="project" value="TreeGrafter"/>
</dbReference>
<dbReference type="AlphaFoldDB" id="A0A2V4AJD6"/>
<dbReference type="PROSITE" id="PS50893">
    <property type="entry name" value="ABC_TRANSPORTER_2"/>
    <property type="match status" value="1"/>
</dbReference>
<accession>A0A2V4AJD6</accession>
<dbReference type="Gene3D" id="3.40.50.300">
    <property type="entry name" value="P-loop containing nucleotide triphosphate hydrolases"/>
    <property type="match status" value="1"/>
</dbReference>
<evidence type="ECO:0000256" key="3">
    <source>
        <dbReference type="ARBA" id="ARBA00022448"/>
    </source>
</evidence>
<dbReference type="PANTHER" id="PTHR43553:SF24">
    <property type="entry name" value="ENERGY-COUPLING FACTOR TRANSPORTER ATP-BINDING PROTEIN ECFA1"/>
    <property type="match status" value="1"/>
</dbReference>
<keyword evidence="3" id="KW-0813">Transport</keyword>
<name>A0A2V4AJD6_9PSEU</name>
<dbReference type="EMBL" id="MASW01000007">
    <property type="protein sequence ID" value="PXY19741.1"/>
    <property type="molecule type" value="Genomic_DNA"/>
</dbReference>
<evidence type="ECO:0000256" key="4">
    <source>
        <dbReference type="ARBA" id="ARBA00022475"/>
    </source>
</evidence>